<comment type="caution">
    <text evidence="2">The sequence shown here is derived from an EMBL/GenBank/DDBJ whole genome shotgun (WGS) entry which is preliminary data.</text>
</comment>
<evidence type="ECO:0000313" key="3">
    <source>
        <dbReference type="Proteomes" id="UP000275652"/>
    </source>
</evidence>
<name>A0A9X8DZJ7_APHAT</name>
<dbReference type="AlphaFoldDB" id="A0A9X8DZJ7"/>
<accession>A0A9X8DZJ7</accession>
<evidence type="ECO:0000259" key="1">
    <source>
        <dbReference type="Pfam" id="PF12719"/>
    </source>
</evidence>
<dbReference type="EMBL" id="QUTI01025003">
    <property type="protein sequence ID" value="RLO06484.1"/>
    <property type="molecule type" value="Genomic_DNA"/>
</dbReference>
<dbReference type="Pfam" id="PF12719">
    <property type="entry name" value="Cnd3"/>
    <property type="match status" value="1"/>
</dbReference>
<evidence type="ECO:0000313" key="2">
    <source>
        <dbReference type="EMBL" id="RLO06484.1"/>
    </source>
</evidence>
<proteinExistence type="predicted"/>
<sequence length="334" mass="37639">MTEITSDIYDAMQECESLSPTKRRAMSERLDAIDQRMDEADVPSQKMALNHTIVFWRVLNADDEDGDSKHTCIREEDGDMITSGSILDGLATYFCVNEHQLDTWDLQTQTLVVEGFIKLFLLKRIADSTKLQAMMELYFHPILQQMLHSNDHGFCSETLQLLSVFYPALANLHLDLIVATIQSIFCSIVYGTSAIPLDEAAVYFLSIFPEKDAAHDALSLQCCVEILAIAELKNLPKRDKEALQKHWWTLLQSLEWTDRNGRLVVLLEEVGGAFKAADATKFKARMEQVIQSPPHLTDHDTQWAVASAKMNVVDFGDSEEVEVISSTSGNESEF</sequence>
<organism evidence="2 3">
    <name type="scientific">Aphanomyces astaci</name>
    <name type="common">Crayfish plague agent</name>
    <dbReference type="NCBI Taxonomy" id="112090"/>
    <lineage>
        <taxon>Eukaryota</taxon>
        <taxon>Sar</taxon>
        <taxon>Stramenopiles</taxon>
        <taxon>Oomycota</taxon>
        <taxon>Saprolegniomycetes</taxon>
        <taxon>Saprolegniales</taxon>
        <taxon>Verrucalvaceae</taxon>
        <taxon>Aphanomyces</taxon>
    </lineage>
</organism>
<dbReference type="InterPro" id="IPR025977">
    <property type="entry name" value="Cnd3_C"/>
</dbReference>
<dbReference type="Proteomes" id="UP000275652">
    <property type="component" value="Unassembled WGS sequence"/>
</dbReference>
<reference evidence="2 3" key="1">
    <citation type="journal article" date="2018" name="J. Invertebr. Pathol.">
        <title>New genotyping method for the causative agent of crayfish plague (Aphanomyces astaci) based on whole genome data.</title>
        <authorList>
            <person name="Minardi D."/>
            <person name="Studholme D.J."/>
            <person name="van der Giezen M."/>
            <person name="Pretto T."/>
            <person name="Oidtmann B."/>
        </authorList>
    </citation>
    <scope>NUCLEOTIDE SEQUENCE [LARGE SCALE GENOMIC DNA]</scope>
    <source>
        <strain evidence="2 3">KB13</strain>
    </source>
</reference>
<protein>
    <recommendedName>
        <fullName evidence="1">Nuclear condensin complex subunit 3 C-terminal domain-containing protein</fullName>
    </recommendedName>
</protein>
<feature type="domain" description="Nuclear condensin complex subunit 3 C-terminal" evidence="1">
    <location>
        <begin position="72"/>
        <end position="190"/>
    </location>
</feature>
<gene>
    <name evidence="2" type="ORF">DYB28_000914</name>
</gene>